<dbReference type="RefSeq" id="WP_013188149.1">
    <property type="nucleotide sequence ID" value="NC_014230.1"/>
</dbReference>
<dbReference type="Pfam" id="PF11138">
    <property type="entry name" value="DUF2911"/>
    <property type="match status" value="1"/>
</dbReference>
<dbReference type="OrthoDB" id="187854at2"/>
<dbReference type="Proteomes" id="UP000002297">
    <property type="component" value="Chromosome"/>
</dbReference>
<dbReference type="InterPro" id="IPR021314">
    <property type="entry name" value="DUF2911"/>
</dbReference>
<dbReference type="EMBL" id="CP002046">
    <property type="protein sequence ID" value="EAP86768.1"/>
    <property type="molecule type" value="Genomic_DNA"/>
</dbReference>
<evidence type="ECO:0000313" key="3">
    <source>
        <dbReference type="Proteomes" id="UP000002297"/>
    </source>
</evidence>
<dbReference type="STRING" id="216432.CA2559_12048"/>
<proteinExistence type="predicted"/>
<keyword evidence="3" id="KW-1185">Reference proteome</keyword>
<evidence type="ECO:0000313" key="2">
    <source>
        <dbReference type="EMBL" id="EAP86768.1"/>
    </source>
</evidence>
<feature type="chain" id="PRO_5002660939" description="Dihydrolipoamide dehydrogenase" evidence="1">
    <location>
        <begin position="20"/>
        <end position="281"/>
    </location>
</feature>
<dbReference type="eggNOG" id="COG0790">
    <property type="taxonomic scope" value="Bacteria"/>
</dbReference>
<dbReference type="KEGG" id="cat:CA2559_12048"/>
<gene>
    <name evidence="2" type="ordered locus">CA2559_12048</name>
</gene>
<sequence length="281" mass="31278">MKRIVLFMSALALSVATQAQIKTPAPSPAAKVMQTVGLTDMTVEYSRPAMRDREIFGNLVPFDNVWRTGANANTTITFSEDVIVGDEKVPAGTYALYTIPNATDWEFFLYSDTNNWGVPQKWDDSKIAAKATAKVQEMPMDIESFTITFDDVMSDSVNLGLLWENVYVALPIKTHTDKTVMANIEATLNGPSPADYYAAAVYYSANDKDIKKAQDWMTKAMSMMEQPAFWQLRQQSLIYAKAGNKKMAIETAKKSLEGAEKAGNADYIKMNKESLKEWGAK</sequence>
<reference evidence="2 3" key="1">
    <citation type="journal article" date="2010" name="J. Bacteriol.">
        <title>The complete genome sequence of Croceibacter atlanticus HTCC2559T.</title>
        <authorList>
            <person name="Oh H.M."/>
            <person name="Kang I."/>
            <person name="Ferriera S."/>
            <person name="Giovannoni S.J."/>
            <person name="Cho J.C."/>
        </authorList>
    </citation>
    <scope>NUCLEOTIDE SEQUENCE [LARGE SCALE GENOMIC DNA]</scope>
    <source>
        <strain evidence="3">ATCC BAA-628 / HTCC2559 / KCTC 12090</strain>
    </source>
</reference>
<dbReference type="HOGENOM" id="CLU_062228_0_0_10"/>
<accession>A3UAD2</accession>
<evidence type="ECO:0008006" key="4">
    <source>
        <dbReference type="Google" id="ProtNLM"/>
    </source>
</evidence>
<dbReference type="GeneID" id="89454126"/>
<feature type="signal peptide" evidence="1">
    <location>
        <begin position="1"/>
        <end position="19"/>
    </location>
</feature>
<evidence type="ECO:0000256" key="1">
    <source>
        <dbReference type="SAM" id="SignalP"/>
    </source>
</evidence>
<protein>
    <recommendedName>
        <fullName evidence="4">Dihydrolipoamide dehydrogenase</fullName>
    </recommendedName>
</protein>
<organism evidence="2 3">
    <name type="scientific">Croceibacter atlanticus (strain ATCC BAA-628 / JCM 21780 / CIP 108009 / IAM 15332 / KCTC 12090 / HTCC2559)</name>
    <dbReference type="NCBI Taxonomy" id="216432"/>
    <lineage>
        <taxon>Bacteria</taxon>
        <taxon>Pseudomonadati</taxon>
        <taxon>Bacteroidota</taxon>
        <taxon>Flavobacteriia</taxon>
        <taxon>Flavobacteriales</taxon>
        <taxon>Flavobacteriaceae</taxon>
        <taxon>Croceibacter</taxon>
    </lineage>
</organism>
<dbReference type="SUPFAM" id="SSF81901">
    <property type="entry name" value="HCP-like"/>
    <property type="match status" value="1"/>
</dbReference>
<name>A3UAD2_CROAH</name>
<keyword evidence="1" id="KW-0732">Signal</keyword>
<dbReference type="AlphaFoldDB" id="A3UAD2"/>